<evidence type="ECO:0000313" key="2">
    <source>
        <dbReference type="Proteomes" id="UP001269819"/>
    </source>
</evidence>
<reference evidence="1 2" key="1">
    <citation type="submission" date="2023-10" db="EMBL/GenBank/DDBJ databases">
        <title>Characteristics and mechanism of a salt-tolerant marine origin heterotrophic nitrifying- aerobic denitrifying bacteria Marinobacter xestospongiae HN1.</title>
        <authorList>
            <person name="Qi R."/>
        </authorList>
    </citation>
    <scope>NUCLEOTIDE SEQUENCE [LARGE SCALE GENOMIC DNA]</scope>
    <source>
        <strain evidence="1 2">HN1</strain>
    </source>
</reference>
<dbReference type="RefSeq" id="WP_316975511.1">
    <property type="nucleotide sequence ID" value="NZ_JAWIIJ010000040.1"/>
</dbReference>
<accession>A0ABU3W4Y4</accession>
<protein>
    <submittedName>
        <fullName evidence="1">Uncharacterized protein</fullName>
    </submittedName>
</protein>
<evidence type="ECO:0000313" key="1">
    <source>
        <dbReference type="EMBL" id="MDV2081242.1"/>
    </source>
</evidence>
<keyword evidence="2" id="KW-1185">Reference proteome</keyword>
<dbReference type="EMBL" id="JAWIIJ010000040">
    <property type="protein sequence ID" value="MDV2081242.1"/>
    <property type="molecule type" value="Genomic_DNA"/>
</dbReference>
<gene>
    <name evidence="1" type="ORF">RYS15_21375</name>
</gene>
<dbReference type="Proteomes" id="UP001269819">
    <property type="component" value="Unassembled WGS sequence"/>
</dbReference>
<name>A0ABU3W4Y4_9GAMM</name>
<sequence>MKFTAIFRRRSTLTDDISSLHKALLGSVNKLEGVWSFDIKGSPEIQKGELVSVCKIIGNKRLKGEVCYALRSDTYLRDESQYDDSISIELSCSAEELESFYNKVFTKLIQVFSAYRAEIVVPSLARNDWRAIAKATREAGRDIYGRYGVYRIWPVSYYCKALLPESFKTELARISHGG</sequence>
<comment type="caution">
    <text evidence="1">The sequence shown here is derived from an EMBL/GenBank/DDBJ whole genome shotgun (WGS) entry which is preliminary data.</text>
</comment>
<organism evidence="1 2">
    <name type="scientific">Marinobacter xestospongiae</name>
    <dbReference type="NCBI Taxonomy" id="994319"/>
    <lineage>
        <taxon>Bacteria</taxon>
        <taxon>Pseudomonadati</taxon>
        <taxon>Pseudomonadota</taxon>
        <taxon>Gammaproteobacteria</taxon>
        <taxon>Pseudomonadales</taxon>
        <taxon>Marinobacteraceae</taxon>
        <taxon>Marinobacter</taxon>
    </lineage>
</organism>
<proteinExistence type="predicted"/>